<protein>
    <submittedName>
        <fullName evidence="1">Putative F-box-like domain protein</fullName>
    </submittedName>
</protein>
<gene>
    <name evidence="1" type="ORF">V565_080340</name>
</gene>
<dbReference type="Proteomes" id="UP000027456">
    <property type="component" value="Unassembled WGS sequence"/>
</dbReference>
<dbReference type="HOGENOM" id="CLU_025641_2_0_1"/>
<dbReference type="EMBL" id="AZST01000255">
    <property type="protein sequence ID" value="KEP50430.1"/>
    <property type="molecule type" value="Genomic_DNA"/>
</dbReference>
<dbReference type="OrthoDB" id="3365698at2759"/>
<organism evidence="1 2">
    <name type="scientific">Rhizoctonia solani 123E</name>
    <dbReference type="NCBI Taxonomy" id="1423351"/>
    <lineage>
        <taxon>Eukaryota</taxon>
        <taxon>Fungi</taxon>
        <taxon>Dikarya</taxon>
        <taxon>Basidiomycota</taxon>
        <taxon>Agaricomycotina</taxon>
        <taxon>Agaricomycetes</taxon>
        <taxon>Cantharellales</taxon>
        <taxon>Ceratobasidiaceae</taxon>
        <taxon>Rhizoctonia</taxon>
    </lineage>
</organism>
<evidence type="ECO:0000313" key="2">
    <source>
        <dbReference type="Proteomes" id="UP000027456"/>
    </source>
</evidence>
<name>A0A074RYP7_9AGAM</name>
<dbReference type="AlphaFoldDB" id="A0A074RYP7"/>
<reference evidence="1 2" key="1">
    <citation type="submission" date="2013-12" db="EMBL/GenBank/DDBJ databases">
        <authorList>
            <person name="Cubeta M."/>
            <person name="Pakala S."/>
            <person name="Fedorova N."/>
            <person name="Thomas E."/>
            <person name="Dean R."/>
            <person name="Jabaji S."/>
            <person name="Neate S."/>
            <person name="Toda T."/>
            <person name="Tavantzis S."/>
            <person name="Vilgalys R."/>
            <person name="Bharathan N."/>
            <person name="Pakala S."/>
            <person name="Losada L.S."/>
            <person name="Zafar N."/>
            <person name="Nierman W."/>
        </authorList>
    </citation>
    <scope>NUCLEOTIDE SEQUENCE [LARGE SCALE GENOMIC DNA]</scope>
    <source>
        <strain evidence="1 2">123E</strain>
    </source>
</reference>
<keyword evidence="2" id="KW-1185">Reference proteome</keyword>
<proteinExistence type="predicted"/>
<sequence length="560" mass="62824">MEDSTCANEQIRIASIDHLDASPVIQPEGDMILRKPPYHSLELALQQDTTLTSNPAYESKAKRARLATDNVSCCSPDPTPIHTLPPEMLSLIFYFTLPPSCNPKDHLTVLSARTSSYPPIYMSFPEYPADTLAHVCSSWRSIAISSHSLWTHIDLSCDDEHYKQLLDRGETYVARTGKLPLELHILDAYRSRGPTRDALQPFLSRIAGRVGSLELCADPELPLDGQPRHILQGLFYGQPKALTKFVMRYGLQMLTSDITYCGPKSCDASKRARDSLLNFPSRQIEDLLAPVKILHLYGVAPRWSSKAYCGLSDLRLSLSAYGMFIIDQSRFITILKSSPALQILHFDLDISLSSPMQDNVTPVDLPDLQVLKLSRSLLGGSGKRTWVEDFLPLLVPGAKPFHLWIDSQADQHISAMQELEKFFARSKIVRFYYADRSGPPPINTILRHGSYLKVLLLHRQGYECGGYPIPSNHLVKQVPQMHLTSLHLIGYRIYVDFLRDMLDLCPGGVVLYNVPDVASGSVESPQPLSKQQLLDRFPAIRITHTATCDFPYPADWDIVD</sequence>
<comment type="caution">
    <text evidence="1">The sequence shown here is derived from an EMBL/GenBank/DDBJ whole genome shotgun (WGS) entry which is preliminary data.</text>
</comment>
<dbReference type="STRING" id="1423351.A0A074RYP7"/>
<accession>A0A074RYP7</accession>
<evidence type="ECO:0000313" key="1">
    <source>
        <dbReference type="EMBL" id="KEP50430.1"/>
    </source>
</evidence>
<dbReference type="Gene3D" id="1.20.1280.50">
    <property type="match status" value="1"/>
</dbReference>